<evidence type="ECO:0000256" key="6">
    <source>
        <dbReference type="PROSITE-ProRule" id="PRU00169"/>
    </source>
</evidence>
<dbReference type="InterPro" id="IPR011006">
    <property type="entry name" value="CheY-like_superfamily"/>
</dbReference>
<dbReference type="GO" id="GO:0005829">
    <property type="term" value="C:cytosol"/>
    <property type="evidence" value="ECO:0007669"/>
    <property type="project" value="TreeGrafter"/>
</dbReference>
<evidence type="ECO:0000256" key="2">
    <source>
        <dbReference type="ARBA" id="ARBA00023012"/>
    </source>
</evidence>
<dbReference type="Gene3D" id="3.40.50.2300">
    <property type="match status" value="1"/>
</dbReference>
<dbReference type="FunFam" id="1.10.10.10:FF:000005">
    <property type="entry name" value="Two-component system response regulator"/>
    <property type="match status" value="1"/>
</dbReference>
<dbReference type="AlphaFoldDB" id="A0A2P7MZL1"/>
<dbReference type="PANTHER" id="PTHR48111">
    <property type="entry name" value="REGULATOR OF RPOS"/>
    <property type="match status" value="1"/>
</dbReference>
<dbReference type="GO" id="GO:0000156">
    <property type="term" value="F:phosphorelay response regulator activity"/>
    <property type="evidence" value="ECO:0007669"/>
    <property type="project" value="TreeGrafter"/>
</dbReference>
<comment type="caution">
    <text evidence="10">The sequence shown here is derived from an EMBL/GenBank/DDBJ whole genome shotgun (WGS) entry which is preliminary data.</text>
</comment>
<dbReference type="Gene3D" id="1.10.10.10">
    <property type="entry name" value="Winged helix-like DNA-binding domain superfamily/Winged helix DNA-binding domain"/>
    <property type="match status" value="1"/>
</dbReference>
<dbReference type="SMART" id="SM00448">
    <property type="entry name" value="REC"/>
    <property type="match status" value="1"/>
</dbReference>
<dbReference type="Gene3D" id="6.10.250.690">
    <property type="match status" value="1"/>
</dbReference>
<dbReference type="PANTHER" id="PTHR48111:SF1">
    <property type="entry name" value="TWO-COMPONENT RESPONSE REGULATOR ORR33"/>
    <property type="match status" value="1"/>
</dbReference>
<dbReference type="InterPro" id="IPR001789">
    <property type="entry name" value="Sig_transdc_resp-reg_receiver"/>
</dbReference>
<dbReference type="PROSITE" id="PS50110">
    <property type="entry name" value="RESPONSE_REGULATORY"/>
    <property type="match status" value="1"/>
</dbReference>
<dbReference type="SUPFAM" id="SSF52172">
    <property type="entry name" value="CheY-like"/>
    <property type="match status" value="1"/>
</dbReference>
<evidence type="ECO:0000259" key="8">
    <source>
        <dbReference type="PROSITE" id="PS50110"/>
    </source>
</evidence>
<dbReference type="PROSITE" id="PS51755">
    <property type="entry name" value="OMPR_PHOB"/>
    <property type="match status" value="1"/>
</dbReference>
<keyword evidence="11" id="KW-1185">Reference proteome</keyword>
<keyword evidence="1 6" id="KW-0597">Phosphoprotein</keyword>
<name>A0A2P7MZL1_9CYAN</name>
<keyword evidence="2" id="KW-0902">Two-component regulatory system</keyword>
<accession>A0A2P7MZL1</accession>
<sequence length="232" mass="26161">MPSHRLLIVDDDPELRVFLRTELEIEGYECTEAASGQQALGLIRAESWDLLLLDWTLPDFSGVEICRRLRGSDDQTPVLMLTAHDDVRERVEALDAGADDYLTKPFSIEELLARVRARLRSASKPSSEPETLGLADLQLTPASREVSRGGESISLTGREFELLHLLLRQPNQVHSRQEILNAVWGDQWVGDDNVLDVYIRALRRKLEREGRPTLIQTVRGVGFMLKEAPPKA</sequence>
<dbReference type="InterPro" id="IPR001867">
    <property type="entry name" value="OmpR/PhoB-type_DNA-bd"/>
</dbReference>
<dbReference type="SMART" id="SM00862">
    <property type="entry name" value="Trans_reg_C"/>
    <property type="match status" value="1"/>
</dbReference>
<dbReference type="FunFam" id="3.40.50.2300:FF:000001">
    <property type="entry name" value="DNA-binding response regulator PhoB"/>
    <property type="match status" value="1"/>
</dbReference>
<evidence type="ECO:0000256" key="5">
    <source>
        <dbReference type="ARBA" id="ARBA00023163"/>
    </source>
</evidence>
<keyword evidence="4 7" id="KW-0238">DNA-binding</keyword>
<reference evidence="10 11" key="1">
    <citation type="journal article" date="2018" name="Environ. Microbiol.">
        <title>Ecological and genomic features of two widespread freshwater picocyanobacteria.</title>
        <authorList>
            <person name="Cabello-Yeves P.J."/>
            <person name="Picazo A."/>
            <person name="Camacho A."/>
            <person name="Callieri C."/>
            <person name="Rosselli R."/>
            <person name="Roda-Garcia J.J."/>
            <person name="Coutinho F.H."/>
            <person name="Rodriguez-Valera F."/>
        </authorList>
    </citation>
    <scope>NUCLEOTIDE SEQUENCE [LARGE SCALE GENOMIC DNA]</scope>
    <source>
        <strain evidence="10 11">Tous</strain>
    </source>
</reference>
<dbReference type="GO" id="GO:0032993">
    <property type="term" value="C:protein-DNA complex"/>
    <property type="evidence" value="ECO:0007669"/>
    <property type="project" value="TreeGrafter"/>
</dbReference>
<dbReference type="EMBL" id="PXXO01000003">
    <property type="protein sequence ID" value="PSJ06643.1"/>
    <property type="molecule type" value="Genomic_DNA"/>
</dbReference>
<organism evidence="10 11">
    <name type="scientific">Cyanobium usitatum str. Tous</name>
    <dbReference type="NCBI Taxonomy" id="2116684"/>
    <lineage>
        <taxon>Bacteria</taxon>
        <taxon>Bacillati</taxon>
        <taxon>Cyanobacteriota</taxon>
        <taxon>Cyanophyceae</taxon>
        <taxon>Synechococcales</taxon>
        <taxon>Prochlorococcaceae</taxon>
        <taxon>Cyanobium</taxon>
    </lineage>
</organism>
<dbReference type="Pfam" id="PF00072">
    <property type="entry name" value="Response_reg"/>
    <property type="match status" value="1"/>
</dbReference>
<evidence type="ECO:0000256" key="3">
    <source>
        <dbReference type="ARBA" id="ARBA00023015"/>
    </source>
</evidence>
<dbReference type="RefSeq" id="WP_106502149.1">
    <property type="nucleotide sequence ID" value="NZ_PXXO01000003.1"/>
</dbReference>
<dbReference type="Proteomes" id="UP000243002">
    <property type="component" value="Unassembled WGS sequence"/>
</dbReference>
<proteinExistence type="predicted"/>
<dbReference type="OrthoDB" id="9790442at2"/>
<protein>
    <submittedName>
        <fullName evidence="10">DNA-binding response regulator</fullName>
    </submittedName>
</protein>
<evidence type="ECO:0000256" key="7">
    <source>
        <dbReference type="PROSITE-ProRule" id="PRU01091"/>
    </source>
</evidence>
<dbReference type="CDD" id="cd00383">
    <property type="entry name" value="trans_reg_C"/>
    <property type="match status" value="1"/>
</dbReference>
<evidence type="ECO:0000313" key="11">
    <source>
        <dbReference type="Proteomes" id="UP000243002"/>
    </source>
</evidence>
<evidence type="ECO:0000259" key="9">
    <source>
        <dbReference type="PROSITE" id="PS51755"/>
    </source>
</evidence>
<dbReference type="Pfam" id="PF00486">
    <property type="entry name" value="Trans_reg_C"/>
    <property type="match status" value="1"/>
</dbReference>
<feature type="modified residue" description="4-aspartylphosphate" evidence="6">
    <location>
        <position position="54"/>
    </location>
</feature>
<feature type="domain" description="OmpR/PhoB-type" evidence="9">
    <location>
        <begin position="129"/>
        <end position="227"/>
    </location>
</feature>
<evidence type="ECO:0000313" key="10">
    <source>
        <dbReference type="EMBL" id="PSJ06643.1"/>
    </source>
</evidence>
<evidence type="ECO:0000256" key="1">
    <source>
        <dbReference type="ARBA" id="ARBA00022553"/>
    </source>
</evidence>
<feature type="domain" description="Response regulatory" evidence="8">
    <location>
        <begin position="5"/>
        <end position="119"/>
    </location>
</feature>
<keyword evidence="5" id="KW-0804">Transcription</keyword>
<evidence type="ECO:0000256" key="4">
    <source>
        <dbReference type="ARBA" id="ARBA00023125"/>
    </source>
</evidence>
<dbReference type="GO" id="GO:0006355">
    <property type="term" value="P:regulation of DNA-templated transcription"/>
    <property type="evidence" value="ECO:0007669"/>
    <property type="project" value="InterPro"/>
</dbReference>
<gene>
    <name evidence="10" type="ORF">C7K55_04145</name>
</gene>
<dbReference type="GO" id="GO:0000976">
    <property type="term" value="F:transcription cis-regulatory region binding"/>
    <property type="evidence" value="ECO:0007669"/>
    <property type="project" value="TreeGrafter"/>
</dbReference>
<dbReference type="InterPro" id="IPR039420">
    <property type="entry name" value="WalR-like"/>
</dbReference>
<feature type="DNA-binding region" description="OmpR/PhoB-type" evidence="7">
    <location>
        <begin position="129"/>
        <end position="227"/>
    </location>
</feature>
<dbReference type="InterPro" id="IPR036388">
    <property type="entry name" value="WH-like_DNA-bd_sf"/>
</dbReference>
<keyword evidence="3" id="KW-0805">Transcription regulation</keyword>